<dbReference type="InterPro" id="IPR026680">
    <property type="entry name" value="CCDC137"/>
</dbReference>
<reference evidence="3" key="1">
    <citation type="submission" date="2025-08" db="UniProtKB">
        <authorList>
            <consortium name="RefSeq"/>
        </authorList>
    </citation>
    <scope>IDENTIFICATION</scope>
</reference>
<dbReference type="OrthoDB" id="5876637at2759"/>
<dbReference type="KEGG" id="aplc:110981898"/>
<feature type="compositionally biased region" description="Basic and acidic residues" evidence="1">
    <location>
        <begin position="70"/>
        <end position="80"/>
    </location>
</feature>
<dbReference type="AlphaFoldDB" id="A0A8B7YSD2"/>
<evidence type="ECO:0000256" key="1">
    <source>
        <dbReference type="SAM" id="MobiDB-lite"/>
    </source>
</evidence>
<gene>
    <name evidence="3" type="primary">LOC110981898</name>
</gene>
<dbReference type="PANTHER" id="PTHR21838:SF2">
    <property type="entry name" value="COILED-COIL DOMAIN-CONTAINING PROTEIN 137"/>
    <property type="match status" value="1"/>
</dbReference>
<protein>
    <submittedName>
        <fullName evidence="3">Coiled-coil domain-containing protein 137-like</fullName>
    </submittedName>
</protein>
<dbReference type="OMA" id="IRTNIME"/>
<proteinExistence type="predicted"/>
<dbReference type="GeneID" id="110981898"/>
<feature type="compositionally biased region" description="Basic and acidic residues" evidence="1">
    <location>
        <begin position="198"/>
        <end position="209"/>
    </location>
</feature>
<dbReference type="GO" id="GO:0005634">
    <property type="term" value="C:nucleus"/>
    <property type="evidence" value="ECO:0007669"/>
    <property type="project" value="TreeGrafter"/>
</dbReference>
<organism evidence="2 3">
    <name type="scientific">Acanthaster planci</name>
    <name type="common">Crown-of-thorns starfish</name>
    <dbReference type="NCBI Taxonomy" id="133434"/>
    <lineage>
        <taxon>Eukaryota</taxon>
        <taxon>Metazoa</taxon>
        <taxon>Echinodermata</taxon>
        <taxon>Eleutherozoa</taxon>
        <taxon>Asterozoa</taxon>
        <taxon>Asteroidea</taxon>
        <taxon>Valvatacea</taxon>
        <taxon>Valvatida</taxon>
        <taxon>Acanthasteridae</taxon>
        <taxon>Acanthaster</taxon>
    </lineage>
</organism>
<sequence>MPKSRHKKVKAIDPFCTGKRRALLLAKEKEYNRPPKNVCNQEVPRSLKNMLAATKMAEQRQKNAAQRVGSIERRPGESHGHFMKRVGSNAEKKLNEVRSKLESDDMTKNKRVKTEQALRKRKERFAVLQQRIKGRDFEKTLDKEEKDFYKDHIEFGEVVSAPPVFSAKPRKGNVKTDKPGKRQLLLKSMLQQQSSESNQRREATKRPNRTEGTSQDHTAAKMKKRKHMTNAEKRNFDRTRETAILAYRKAKGHEPDHPMLMRT</sequence>
<dbReference type="Proteomes" id="UP000694845">
    <property type="component" value="Unplaced"/>
</dbReference>
<accession>A0A8B7YSD2</accession>
<evidence type="ECO:0000313" key="3">
    <source>
        <dbReference type="RefSeq" id="XP_022095602.1"/>
    </source>
</evidence>
<evidence type="ECO:0000313" key="2">
    <source>
        <dbReference type="Proteomes" id="UP000694845"/>
    </source>
</evidence>
<feature type="region of interest" description="Disordered" evidence="1">
    <location>
        <begin position="61"/>
        <end position="83"/>
    </location>
</feature>
<feature type="compositionally biased region" description="Basic and acidic residues" evidence="1">
    <location>
        <begin position="229"/>
        <end position="240"/>
    </location>
</feature>
<feature type="region of interest" description="Disordered" evidence="1">
    <location>
        <begin position="189"/>
        <end position="240"/>
    </location>
</feature>
<name>A0A8B7YSD2_ACAPL</name>
<dbReference type="RefSeq" id="XP_022095602.1">
    <property type="nucleotide sequence ID" value="XM_022239910.1"/>
</dbReference>
<feature type="region of interest" description="Disordered" evidence="1">
    <location>
        <begin position="98"/>
        <end position="117"/>
    </location>
</feature>
<keyword evidence="2" id="KW-1185">Reference proteome</keyword>
<dbReference type="PANTHER" id="PTHR21838">
    <property type="entry name" value="COILED-COIL DOMAIN-CONTAINING PROTEIN 137"/>
    <property type="match status" value="1"/>
</dbReference>